<sequence length="304" mass="33707">MTWARSVFLALSSRNKFGFVNGSISEPNLTSPLFNSWNRCNTTILSWLTNSLSPDLKASVMYINSTKDLWIDLKNRLSKDKTPRFSHFTKFKTLWDEFVNNQPFTVCTCACVCGSKSSQLDTQHKEHVFRFLMGLNDSYGNLIGQILLIEPFPSLSKVCSLVLQEVKRRNIGNTINVVQQVDAVAMYVNNNRPFQGAQGKKDRPVCTYCGFTGHIADKCYKLHGYPPGYKPKGGPFGFDVNNIGFPNVQSNVLPSQKVQSDVMIQNLVNAPFGAQTGFQNGIGNTPFGIAHGAFSNPIGGAFLK</sequence>
<proteinExistence type="predicted"/>
<dbReference type="InterPro" id="IPR029472">
    <property type="entry name" value="Copia-like_N"/>
</dbReference>
<dbReference type="Pfam" id="PF14244">
    <property type="entry name" value="Retrotran_gag_3"/>
    <property type="match status" value="1"/>
</dbReference>
<name>A0AAN7ENA2_QUERU</name>
<evidence type="ECO:0000313" key="2">
    <source>
        <dbReference type="EMBL" id="KAK4576453.1"/>
    </source>
</evidence>
<dbReference type="GO" id="GO:0008270">
    <property type="term" value="F:zinc ion binding"/>
    <property type="evidence" value="ECO:0007669"/>
    <property type="project" value="InterPro"/>
</dbReference>
<gene>
    <name evidence="2" type="ORF">RGQ29_027133</name>
</gene>
<dbReference type="PANTHER" id="PTHR37610">
    <property type="entry name" value="CCHC-TYPE DOMAIN-CONTAINING PROTEIN"/>
    <property type="match status" value="1"/>
</dbReference>
<dbReference type="Proteomes" id="UP001324115">
    <property type="component" value="Unassembled WGS sequence"/>
</dbReference>
<evidence type="ECO:0000313" key="3">
    <source>
        <dbReference type="Proteomes" id="UP001324115"/>
    </source>
</evidence>
<dbReference type="SUPFAM" id="SSF57756">
    <property type="entry name" value="Retrovirus zinc finger-like domains"/>
    <property type="match status" value="1"/>
</dbReference>
<dbReference type="GO" id="GO:0003676">
    <property type="term" value="F:nucleic acid binding"/>
    <property type="evidence" value="ECO:0007669"/>
    <property type="project" value="InterPro"/>
</dbReference>
<dbReference type="EMBL" id="JAXUIC010000008">
    <property type="protein sequence ID" value="KAK4576453.1"/>
    <property type="molecule type" value="Genomic_DNA"/>
</dbReference>
<dbReference type="PANTHER" id="PTHR37610:SF97">
    <property type="entry name" value="RETROTRANSPOSON GAG DOMAIN-CONTAINING PROTEIN"/>
    <property type="match status" value="1"/>
</dbReference>
<dbReference type="AlphaFoldDB" id="A0AAN7ENA2"/>
<evidence type="ECO:0000259" key="1">
    <source>
        <dbReference type="Pfam" id="PF14244"/>
    </source>
</evidence>
<feature type="domain" description="Retrotransposon Copia-like N-terminal" evidence="1">
    <location>
        <begin position="2"/>
        <end position="28"/>
    </location>
</feature>
<dbReference type="InterPro" id="IPR036875">
    <property type="entry name" value="Znf_CCHC_sf"/>
</dbReference>
<reference evidence="2 3" key="1">
    <citation type="journal article" date="2023" name="G3 (Bethesda)">
        <title>A haplotype-resolved chromosome-scale genome for Quercus rubra L. provides insights into the genetics of adaptive traits for red oak species.</title>
        <authorList>
            <person name="Kapoor B."/>
            <person name="Jenkins J."/>
            <person name="Schmutz J."/>
            <person name="Zhebentyayeva T."/>
            <person name="Kuelheim C."/>
            <person name="Coggeshall M."/>
            <person name="Heim C."/>
            <person name="Lasky J.R."/>
            <person name="Leites L."/>
            <person name="Islam-Faridi N."/>
            <person name="Romero-Severson J."/>
            <person name="DeLeo V.L."/>
            <person name="Lucas S.M."/>
            <person name="Lazic D."/>
            <person name="Gailing O."/>
            <person name="Carlson J."/>
            <person name="Staton M."/>
        </authorList>
    </citation>
    <scope>NUCLEOTIDE SEQUENCE [LARGE SCALE GENOMIC DNA]</scope>
    <source>
        <strain evidence="2">Pseudo-F2</strain>
    </source>
</reference>
<accession>A0AAN7ENA2</accession>
<keyword evidence="3" id="KW-1185">Reference proteome</keyword>
<comment type="caution">
    <text evidence="2">The sequence shown here is derived from an EMBL/GenBank/DDBJ whole genome shotgun (WGS) entry which is preliminary data.</text>
</comment>
<protein>
    <recommendedName>
        <fullName evidence="1">Retrotransposon Copia-like N-terminal domain-containing protein</fullName>
    </recommendedName>
</protein>
<organism evidence="2 3">
    <name type="scientific">Quercus rubra</name>
    <name type="common">Northern red oak</name>
    <name type="synonym">Quercus borealis</name>
    <dbReference type="NCBI Taxonomy" id="3512"/>
    <lineage>
        <taxon>Eukaryota</taxon>
        <taxon>Viridiplantae</taxon>
        <taxon>Streptophyta</taxon>
        <taxon>Embryophyta</taxon>
        <taxon>Tracheophyta</taxon>
        <taxon>Spermatophyta</taxon>
        <taxon>Magnoliopsida</taxon>
        <taxon>eudicotyledons</taxon>
        <taxon>Gunneridae</taxon>
        <taxon>Pentapetalae</taxon>
        <taxon>rosids</taxon>
        <taxon>fabids</taxon>
        <taxon>Fagales</taxon>
        <taxon>Fagaceae</taxon>
        <taxon>Quercus</taxon>
    </lineage>
</organism>